<dbReference type="Proteomes" id="UP000250235">
    <property type="component" value="Unassembled WGS sequence"/>
</dbReference>
<dbReference type="GO" id="GO:0010019">
    <property type="term" value="P:chloroplast-nucleus signaling pathway"/>
    <property type="evidence" value="ECO:0007669"/>
    <property type="project" value="TreeGrafter"/>
</dbReference>
<accession>A0A2Z7CTA8</accession>
<keyword evidence="5" id="KW-1185">Reference proteome</keyword>
<comment type="similarity">
    <text evidence="1">Belongs to the PPR family. P subfamily.</text>
</comment>
<evidence type="ECO:0000313" key="4">
    <source>
        <dbReference type="EMBL" id="KZV49615.1"/>
    </source>
</evidence>
<dbReference type="NCBIfam" id="TIGR00756">
    <property type="entry name" value="PPR"/>
    <property type="match status" value="6"/>
</dbReference>
<gene>
    <name evidence="4" type="ORF">F511_26046</name>
</gene>
<dbReference type="Pfam" id="PF13041">
    <property type="entry name" value="PPR_2"/>
    <property type="match status" value="3"/>
</dbReference>
<feature type="repeat" description="PPR" evidence="3">
    <location>
        <begin position="299"/>
        <end position="333"/>
    </location>
</feature>
<dbReference type="PANTHER" id="PTHR47936">
    <property type="entry name" value="PPR_LONG DOMAIN-CONTAINING PROTEIN"/>
    <property type="match status" value="1"/>
</dbReference>
<dbReference type="PANTHER" id="PTHR47936:SF1">
    <property type="entry name" value="PENTATRICOPEPTIDE REPEAT-CONTAINING PROTEIN GUN1, CHLOROPLASTIC"/>
    <property type="match status" value="1"/>
</dbReference>
<dbReference type="InterPro" id="IPR011990">
    <property type="entry name" value="TPR-like_helical_dom_sf"/>
</dbReference>
<feature type="repeat" description="PPR" evidence="3">
    <location>
        <begin position="193"/>
        <end position="227"/>
    </location>
</feature>
<dbReference type="EMBL" id="KQ993000">
    <property type="protein sequence ID" value="KZV49615.1"/>
    <property type="molecule type" value="Genomic_DNA"/>
</dbReference>
<protein>
    <submittedName>
        <fullName evidence="4">Pentatricopeptide repeat-containing protein mitochondrial</fullName>
    </submittedName>
</protein>
<dbReference type="SUPFAM" id="SSF81901">
    <property type="entry name" value="HCP-like"/>
    <property type="match status" value="1"/>
</dbReference>
<feature type="repeat" description="PPR" evidence="3">
    <location>
        <begin position="474"/>
        <end position="508"/>
    </location>
</feature>
<dbReference type="Pfam" id="PF01535">
    <property type="entry name" value="PPR"/>
    <property type="match status" value="1"/>
</dbReference>
<reference evidence="4 5" key="1">
    <citation type="journal article" date="2015" name="Proc. Natl. Acad. Sci. U.S.A.">
        <title>The resurrection genome of Boea hygrometrica: A blueprint for survival of dehydration.</title>
        <authorList>
            <person name="Xiao L."/>
            <person name="Yang G."/>
            <person name="Zhang L."/>
            <person name="Yang X."/>
            <person name="Zhao S."/>
            <person name="Ji Z."/>
            <person name="Zhou Q."/>
            <person name="Hu M."/>
            <person name="Wang Y."/>
            <person name="Chen M."/>
            <person name="Xu Y."/>
            <person name="Jin H."/>
            <person name="Xiao X."/>
            <person name="Hu G."/>
            <person name="Bao F."/>
            <person name="Hu Y."/>
            <person name="Wan P."/>
            <person name="Li L."/>
            <person name="Deng X."/>
            <person name="Kuang T."/>
            <person name="Xiang C."/>
            <person name="Zhu J.K."/>
            <person name="Oliver M.J."/>
            <person name="He Y."/>
        </authorList>
    </citation>
    <scope>NUCLEOTIDE SEQUENCE [LARGE SCALE GENOMIC DNA]</scope>
    <source>
        <strain evidence="5">cv. XS01</strain>
    </source>
</reference>
<dbReference type="Gene3D" id="1.25.40.10">
    <property type="entry name" value="Tetratricopeptide repeat domain"/>
    <property type="match status" value="3"/>
</dbReference>
<evidence type="ECO:0000313" key="5">
    <source>
        <dbReference type="Proteomes" id="UP000250235"/>
    </source>
</evidence>
<keyword evidence="2" id="KW-0677">Repeat</keyword>
<dbReference type="PROSITE" id="PS51375">
    <property type="entry name" value="PPR"/>
    <property type="match status" value="7"/>
</dbReference>
<name>A0A2Z7CTA8_9LAMI</name>
<dbReference type="AlphaFoldDB" id="A0A2Z7CTA8"/>
<feature type="repeat" description="PPR" evidence="3">
    <location>
        <begin position="369"/>
        <end position="403"/>
    </location>
</feature>
<dbReference type="GO" id="GO:0009507">
    <property type="term" value="C:chloroplast"/>
    <property type="evidence" value="ECO:0007669"/>
    <property type="project" value="TreeGrafter"/>
</dbReference>
<feature type="repeat" description="PPR" evidence="3">
    <location>
        <begin position="228"/>
        <end position="262"/>
    </location>
</feature>
<evidence type="ECO:0000256" key="1">
    <source>
        <dbReference type="ARBA" id="ARBA00007626"/>
    </source>
</evidence>
<proteinExistence type="inferred from homology"/>
<dbReference type="GO" id="GO:0031930">
    <property type="term" value="P:mitochondria-nucleus signaling pathway"/>
    <property type="evidence" value="ECO:0007669"/>
    <property type="project" value="TreeGrafter"/>
</dbReference>
<dbReference type="OrthoDB" id="185373at2759"/>
<feature type="repeat" description="PPR" evidence="3">
    <location>
        <begin position="334"/>
        <end position="368"/>
    </location>
</feature>
<sequence length="546" mass="62091">MINLLRTFSHYKKICRMHFPTLIHTSVQLTHINSNDDNISTLILDSLHEGLNWKTLTQRFKSVGFTNHLVQTVLLQLKEPTNSRKALNLFHWSAKEMNVQHGTSTFCMTIHILVKGRLIKDAKALLETVLSNPSSHDNTRVLTVLDSLLNTYEAVDSVAFVFDLFIRTCAKLRMVDVILDACKLLFGHGFRLNLTTFNTLLHVMQKSGKIDLLWGVYRHMIETRVCPDEMTMQIMVNALCKEGKLEKYLDIVDRMCGTRCSVSAVIVNTCLVYEMIEEDWIEDGLLLLKRMLQKDVMVDTILYSLIVFAKVKMGNLNTAMEIYKEMLNRGYHENSFVCSLFIGAYCEEGRIDDAIVLLEKMETLGFKTPSETFSLMIKGCSINGRFDDGLVLCKKMVRLGQVPSCSSVSEMIGKLCENGRTEQADEILTILLDKGFPFDENTFSHLIYGYCKDGNIERATAILFEMEFRSLSPDVSAFTSLIVGLCKCGRLTEADKYLEMMKSRSLLPSPNVYKELISSHLSKGHKTRAHQLNREMVGTWPKTDDS</sequence>
<organism evidence="4 5">
    <name type="scientific">Dorcoceras hygrometricum</name>
    <dbReference type="NCBI Taxonomy" id="472368"/>
    <lineage>
        <taxon>Eukaryota</taxon>
        <taxon>Viridiplantae</taxon>
        <taxon>Streptophyta</taxon>
        <taxon>Embryophyta</taxon>
        <taxon>Tracheophyta</taxon>
        <taxon>Spermatophyta</taxon>
        <taxon>Magnoliopsida</taxon>
        <taxon>eudicotyledons</taxon>
        <taxon>Gunneridae</taxon>
        <taxon>Pentapetalae</taxon>
        <taxon>asterids</taxon>
        <taxon>lamiids</taxon>
        <taxon>Lamiales</taxon>
        <taxon>Gesneriaceae</taxon>
        <taxon>Didymocarpoideae</taxon>
        <taxon>Trichosporeae</taxon>
        <taxon>Loxocarpinae</taxon>
        <taxon>Dorcoceras</taxon>
    </lineage>
</organism>
<dbReference type="InterPro" id="IPR002885">
    <property type="entry name" value="PPR_rpt"/>
</dbReference>
<evidence type="ECO:0000256" key="3">
    <source>
        <dbReference type="PROSITE-ProRule" id="PRU00708"/>
    </source>
</evidence>
<feature type="repeat" description="PPR" evidence="3">
    <location>
        <begin position="439"/>
        <end position="473"/>
    </location>
</feature>
<evidence type="ECO:0000256" key="2">
    <source>
        <dbReference type="ARBA" id="ARBA00022737"/>
    </source>
</evidence>